<dbReference type="EMBL" id="LR743530">
    <property type="protein sequence ID" value="CAA2409739.1"/>
    <property type="molecule type" value="Genomic_DNA"/>
</dbReference>
<evidence type="ECO:0000313" key="1">
    <source>
        <dbReference type="EMBL" id="CAA2409739.1"/>
    </source>
</evidence>
<sequence length="331" mass="35663">MALSDLKVYSETAYSVATEILQEQTDLFNAASNGAIVLGSAAHQGDFSEIAFFQKIAGGTVRRRNPYGNGDVAMKSLAHIADVMVKVASGTFPIDLSPAQFRWIQLNPQVAGAAFGQQLAKDTMADMLRIGLGSAHAAVVNQGRMLYDATTDAANTTPDSKTMTWLNQAKAAALFGDASDRIRVWAMHSGASHKLYQNNLMNVERLFNFGTVNVMRDPMGRVILVSDNPSLVTPAAGQNPAKFHSLGLGASAIVIQQNNDFDANEETKNGKENIQRTYQAEWSYQLGLDGYSWDKQTGGKAPTDAALLSGANWDQHSTSDKDTLGVVLETN</sequence>
<dbReference type="KEGG" id="vg:79707299"/>
<accession>A0A679KLC0</accession>
<dbReference type="Proteomes" id="UP000464334">
    <property type="component" value="Chromosome"/>
</dbReference>
<proteinExistence type="predicted"/>
<dbReference type="Pfam" id="PF20036">
    <property type="entry name" value="Gp13-like"/>
    <property type="match status" value="1"/>
</dbReference>
<organism evidence="1 2">
    <name type="scientific">Xanthomonas phage Suba</name>
    <dbReference type="NCBI Taxonomy" id="2674975"/>
    <lineage>
        <taxon>Viruses</taxon>
        <taxon>Duplodnaviria</taxon>
        <taxon>Heunggongvirae</taxon>
        <taxon>Uroviricota</taxon>
        <taxon>Caudoviricetes</taxon>
        <taxon>Stanbaylleyvirinae</taxon>
        <taxon>Subavirus</taxon>
        <taxon>Subavirus suba</taxon>
    </lineage>
</organism>
<dbReference type="RefSeq" id="YP_010742759.1">
    <property type="nucleotide sequence ID" value="NC_073092.1"/>
</dbReference>
<dbReference type="InterPro" id="IPR045404">
    <property type="entry name" value="Gp13-like"/>
</dbReference>
<reference evidence="1 2" key="1">
    <citation type="submission" date="2019-12" db="EMBL/GenBank/DDBJ databases">
        <authorList>
            <person name="Ansaldi M."/>
            <person name="Clavijo F."/>
        </authorList>
    </citation>
    <scope>NUCLEOTIDE SEQUENCE [LARGE SCALE GENOMIC DNA]</scope>
</reference>
<name>A0A679KLC0_9CAUD</name>
<evidence type="ECO:0000313" key="2">
    <source>
        <dbReference type="Proteomes" id="UP000464334"/>
    </source>
</evidence>
<protein>
    <submittedName>
        <fullName evidence="1">Phage major capsid protein</fullName>
    </submittedName>
</protein>
<dbReference type="GeneID" id="79707299"/>
<keyword evidence="2" id="KW-1185">Reference proteome</keyword>